<dbReference type="GeneID" id="119725936"/>
<organism evidence="3 4">
    <name type="scientific">Patiria miniata</name>
    <name type="common">Bat star</name>
    <name type="synonym">Asterina miniata</name>
    <dbReference type="NCBI Taxonomy" id="46514"/>
    <lineage>
        <taxon>Eukaryota</taxon>
        <taxon>Metazoa</taxon>
        <taxon>Echinodermata</taxon>
        <taxon>Eleutherozoa</taxon>
        <taxon>Asterozoa</taxon>
        <taxon>Asteroidea</taxon>
        <taxon>Valvatacea</taxon>
        <taxon>Valvatida</taxon>
        <taxon>Asterinidae</taxon>
        <taxon>Patiria</taxon>
    </lineage>
</organism>
<dbReference type="RefSeq" id="XP_038053492.1">
    <property type="nucleotide sequence ID" value="XM_038197564.1"/>
</dbReference>
<dbReference type="Pfam" id="PF11913">
    <property type="entry name" value="DUF3431"/>
    <property type="match status" value="1"/>
</dbReference>
<dbReference type="InterPro" id="IPR021838">
    <property type="entry name" value="DUF3431"/>
</dbReference>
<name>A0A913ZP27_PATMI</name>
<feature type="region of interest" description="Disordered" evidence="1">
    <location>
        <begin position="113"/>
        <end position="142"/>
    </location>
</feature>
<feature type="region of interest" description="Disordered" evidence="1">
    <location>
        <begin position="47"/>
        <end position="93"/>
    </location>
</feature>
<evidence type="ECO:0000313" key="3">
    <source>
        <dbReference type="EnsemblMetazoa" id="XP_038053492.1"/>
    </source>
</evidence>
<protein>
    <submittedName>
        <fullName evidence="3">Uncharacterized protein</fullName>
    </submittedName>
</protein>
<feature type="compositionally biased region" description="Polar residues" evidence="1">
    <location>
        <begin position="114"/>
        <end position="135"/>
    </location>
</feature>
<keyword evidence="2" id="KW-0472">Membrane</keyword>
<evidence type="ECO:0000256" key="2">
    <source>
        <dbReference type="SAM" id="Phobius"/>
    </source>
</evidence>
<feature type="transmembrane region" description="Helical" evidence="2">
    <location>
        <begin position="12"/>
        <end position="31"/>
    </location>
</feature>
<dbReference type="EnsemblMetazoa" id="XM_038197564.1">
    <property type="protein sequence ID" value="XP_038053492.1"/>
    <property type="gene ID" value="LOC119725936"/>
</dbReference>
<evidence type="ECO:0000313" key="4">
    <source>
        <dbReference type="Proteomes" id="UP000887568"/>
    </source>
</evidence>
<dbReference type="AlphaFoldDB" id="A0A913ZP27"/>
<keyword evidence="2" id="KW-0812">Transmembrane</keyword>
<dbReference type="PANTHER" id="PTHR37490">
    <property type="entry name" value="EXPRESSED PROTEIN"/>
    <property type="match status" value="1"/>
</dbReference>
<evidence type="ECO:0000256" key="1">
    <source>
        <dbReference type="SAM" id="MobiDB-lite"/>
    </source>
</evidence>
<dbReference type="OrthoDB" id="426718at2759"/>
<dbReference type="Proteomes" id="UP000887568">
    <property type="component" value="Unplaced"/>
</dbReference>
<proteinExistence type="predicted"/>
<keyword evidence="2" id="KW-1133">Transmembrane helix</keyword>
<reference evidence="3" key="1">
    <citation type="submission" date="2022-11" db="UniProtKB">
        <authorList>
            <consortium name="EnsemblMetazoa"/>
        </authorList>
    </citation>
    <scope>IDENTIFICATION</scope>
</reference>
<dbReference type="PANTHER" id="PTHR37490:SF1">
    <property type="entry name" value="GLYCOSYLTRANSFERASE 2-LIKE DOMAIN-CONTAINING PROTEIN"/>
    <property type="match status" value="1"/>
</dbReference>
<accession>A0A913ZP27</accession>
<keyword evidence="4" id="KW-1185">Reference proteome</keyword>
<sequence length="375" mass="41986">MTNEYRRLAGSRACFIPLLISIAFAVGYLMGHRSPVQSAIVEHRSPGKIVNANGPRKIQRPAQSGNVRQDPRQYPSTLDQPRPNAVPDIQNASPSRIFSVVHGTPPLRPVEVFASSQSGRSSPVQESQSNLSHSAINAPPVNVASGGPVKTVTKSIPVAPTKVTVKPGPQTLEYEMVISHYNEPLDWLRPYADHSHVYHKGSDRGPPFAMYKWERIPNVGREPHTYLHHIINNYDHLADLTVFMQGHGTSKDQSWCYTPMEFITNAKSNIFCKNRGSYHSWGRINHFGKWLAELSSGRMRRAKTTVGEFYTALFGTQPPPSVPRCLAGCFSATRENLRLHPLSFYQKAITFVNDHSNPEEAHYFERLWGAIINAK</sequence>